<accession>A0A1Q4H4S9</accession>
<protein>
    <submittedName>
        <fullName evidence="2">DUF2867 domain-containing protein</fullName>
    </submittedName>
</protein>
<dbReference type="EMBL" id="MIJD01000269">
    <property type="protein sequence ID" value="OPE50026.1"/>
    <property type="molecule type" value="Genomic_DNA"/>
</dbReference>
<dbReference type="OrthoDB" id="4551029at2"/>
<dbReference type="Pfam" id="PF11066">
    <property type="entry name" value="DUF2867"/>
    <property type="match status" value="1"/>
</dbReference>
<reference evidence="2 4" key="2">
    <citation type="submission" date="2017-10" db="EMBL/GenBank/DDBJ databases">
        <title>The new phylogeny of genus Mycobacterium.</title>
        <authorList>
            <person name="Tortoli E."/>
            <person name="Trovato A."/>
            <person name="Cirillo D.M."/>
        </authorList>
    </citation>
    <scope>NUCLEOTIDE SEQUENCE [LARGE SCALE GENOMIC DNA]</scope>
    <source>
        <strain evidence="2 4">IP141170001</strain>
    </source>
</reference>
<gene>
    <name evidence="1" type="ORF">BV510_21480</name>
    <name evidence="2" type="ORF">CRI78_22780</name>
</gene>
<sequence>MKIPDAVHTRQPWRIHELTTDFEILDVWSFRAPGAGPGDLAAMFAVIQAAGAQPKPHSLTRLLFAVRWKLGRVFGWDEVPPGAQPLSARLPADLLQPGTDTAVRGLPFTLLYQLPDEIALEVRNRTVHGVAHLGWVHNAGGGYALQMAVLVKPDGPLGRAYLAAIAPFRHLVVYPALTRQWEQAWTRRQPTIH</sequence>
<dbReference type="EMBL" id="PDCR01000035">
    <property type="protein sequence ID" value="PEG52204.1"/>
    <property type="molecule type" value="Genomic_DNA"/>
</dbReference>
<evidence type="ECO:0000313" key="4">
    <source>
        <dbReference type="Proteomes" id="UP000220340"/>
    </source>
</evidence>
<dbReference type="Proteomes" id="UP000220340">
    <property type="component" value="Unassembled WGS sequence"/>
</dbReference>
<comment type="caution">
    <text evidence="2">The sequence shown here is derived from an EMBL/GenBank/DDBJ whole genome shotgun (WGS) entry which is preliminary data.</text>
</comment>
<dbReference type="InterPro" id="IPR021295">
    <property type="entry name" value="DUF2867"/>
</dbReference>
<dbReference type="Proteomes" id="UP000191039">
    <property type="component" value="Unassembled WGS sequence"/>
</dbReference>
<keyword evidence="4" id="KW-1185">Reference proteome</keyword>
<dbReference type="RefSeq" id="WP_073859457.1">
    <property type="nucleotide sequence ID" value="NZ_BAAATC010000007.1"/>
</dbReference>
<evidence type="ECO:0000313" key="2">
    <source>
        <dbReference type="EMBL" id="PEG52204.1"/>
    </source>
</evidence>
<evidence type="ECO:0000313" key="1">
    <source>
        <dbReference type="EMBL" id="OPE50026.1"/>
    </source>
</evidence>
<reference evidence="1 3" key="1">
    <citation type="submission" date="2016-09" db="EMBL/GenBank/DDBJ databases">
        <title>genome sequences of unsequenced Mycobacteria.</title>
        <authorList>
            <person name="Greninger A.L."/>
            <person name="Jerome K.R."/>
            <person name="Mcnair B."/>
            <person name="Wallis C."/>
            <person name="Fang F."/>
        </authorList>
    </citation>
    <scope>NUCLEOTIDE SEQUENCE [LARGE SCALE GENOMIC DNA]</scope>
    <source>
        <strain evidence="1 3">BM1</strain>
    </source>
</reference>
<evidence type="ECO:0000313" key="3">
    <source>
        <dbReference type="Proteomes" id="UP000191039"/>
    </source>
</evidence>
<dbReference type="STRING" id="1801.BRW64_26480"/>
<proteinExistence type="predicted"/>
<dbReference type="AlphaFoldDB" id="A0A1Q4H4S9"/>
<organism evidence="2 4">
    <name type="scientific">Mycolicibacterium diernhoferi</name>
    <dbReference type="NCBI Taxonomy" id="1801"/>
    <lineage>
        <taxon>Bacteria</taxon>
        <taxon>Bacillati</taxon>
        <taxon>Actinomycetota</taxon>
        <taxon>Actinomycetes</taxon>
        <taxon>Mycobacteriales</taxon>
        <taxon>Mycobacteriaceae</taxon>
        <taxon>Mycolicibacterium</taxon>
    </lineage>
</organism>
<name>A0A1Q4H4S9_9MYCO</name>